<feature type="domain" description="Metallo-beta-lactamase" evidence="5">
    <location>
        <begin position="68"/>
        <end position="272"/>
    </location>
</feature>
<reference evidence="6 7" key="1">
    <citation type="submission" date="2018-10" db="EMBL/GenBank/DDBJ databases">
        <title>Genomic Encyclopedia of Archaeal and Bacterial Type Strains, Phase II (KMG-II): from individual species to whole genera.</title>
        <authorList>
            <person name="Goeker M."/>
        </authorList>
    </citation>
    <scope>NUCLEOTIDE SEQUENCE [LARGE SCALE GENOMIC DNA]</scope>
    <source>
        <strain evidence="6 7">DSM 23424</strain>
    </source>
</reference>
<keyword evidence="4" id="KW-0862">Zinc</keyword>
<evidence type="ECO:0000256" key="3">
    <source>
        <dbReference type="ARBA" id="ARBA00022801"/>
    </source>
</evidence>
<gene>
    <name evidence="6" type="ORF">BXY75_0239</name>
</gene>
<dbReference type="PANTHER" id="PTHR42978:SF3">
    <property type="entry name" value="BLR3078 PROTEIN"/>
    <property type="match status" value="1"/>
</dbReference>
<evidence type="ECO:0000313" key="6">
    <source>
        <dbReference type="EMBL" id="RMA65826.1"/>
    </source>
</evidence>
<dbReference type="CDD" id="cd07729">
    <property type="entry name" value="AHL_lactonase_MBL-fold"/>
    <property type="match status" value="1"/>
</dbReference>
<evidence type="ECO:0000256" key="1">
    <source>
        <dbReference type="ARBA" id="ARBA00007749"/>
    </source>
</evidence>
<dbReference type="InterPro" id="IPR036866">
    <property type="entry name" value="RibonucZ/Hydroxyglut_hydro"/>
</dbReference>
<dbReference type="InterPro" id="IPR001279">
    <property type="entry name" value="Metallo-B-lactamas"/>
</dbReference>
<dbReference type="AlphaFoldDB" id="A0A3L9YYU0"/>
<comment type="caution">
    <text evidence="6">The sequence shown here is derived from an EMBL/GenBank/DDBJ whole genome shotgun (WGS) entry which is preliminary data.</text>
</comment>
<evidence type="ECO:0000256" key="4">
    <source>
        <dbReference type="ARBA" id="ARBA00022833"/>
    </source>
</evidence>
<dbReference type="SUPFAM" id="SSF56281">
    <property type="entry name" value="Metallo-hydrolase/oxidoreductase"/>
    <property type="match status" value="1"/>
</dbReference>
<evidence type="ECO:0000313" key="7">
    <source>
        <dbReference type="Proteomes" id="UP000271339"/>
    </source>
</evidence>
<dbReference type="GO" id="GO:0016787">
    <property type="term" value="F:hydrolase activity"/>
    <property type="evidence" value="ECO:0007669"/>
    <property type="project" value="UniProtKB-KW"/>
</dbReference>
<dbReference type="OrthoDB" id="9802248at2"/>
<keyword evidence="3" id="KW-0378">Hydrolase</keyword>
<keyword evidence="2" id="KW-0479">Metal-binding</keyword>
<dbReference type="Proteomes" id="UP000271339">
    <property type="component" value="Unassembled WGS sequence"/>
</dbReference>
<dbReference type="Gene3D" id="3.60.15.10">
    <property type="entry name" value="Ribonuclease Z/Hydroxyacylglutathione hydrolase-like"/>
    <property type="match status" value="1"/>
</dbReference>
<dbReference type="GO" id="GO:0046872">
    <property type="term" value="F:metal ion binding"/>
    <property type="evidence" value="ECO:0007669"/>
    <property type="project" value="UniProtKB-KW"/>
</dbReference>
<dbReference type="InterPro" id="IPR051013">
    <property type="entry name" value="MBL_superfamily_lactonases"/>
</dbReference>
<sequence>MKKVLLILVAISFIACNDSKKEDKTSEGVQETKVEVELYTFDGGSVEAHNLNLFAQGETYKGESKKLADAFYVVKHPKGILLWDSGLPEGLVGNDPFTTPDGAFTISRKDSIVNQLSQIGLTPSDVDFIAFSHIHFDHTGTANNFSDATWLVQTPEYDFAMSEDIKGNGFYDPASFSELKKVEKLNGDKDVFGDGTVVIKSMPGHTPGHQVLYLELANAGPVLLSGDMYHFQENRDRAIVPQFNYDISQSEKAILDFEAFAKEKNATVYIQHEIVDFNKMPKIPNSLN</sequence>
<comment type="similarity">
    <text evidence="1">Belongs to the metallo-beta-lactamase superfamily.</text>
</comment>
<name>A0A3L9YYU0_9FLAO</name>
<dbReference type="PROSITE" id="PS51257">
    <property type="entry name" value="PROKAR_LIPOPROTEIN"/>
    <property type="match status" value="1"/>
</dbReference>
<proteinExistence type="inferred from homology"/>
<dbReference type="Pfam" id="PF00753">
    <property type="entry name" value="Lactamase_B"/>
    <property type="match status" value="1"/>
</dbReference>
<accession>A0A3L9YYU0</accession>
<dbReference type="RefSeq" id="WP_121905861.1">
    <property type="nucleotide sequence ID" value="NZ_REFC01000011.1"/>
</dbReference>
<dbReference type="SMART" id="SM00849">
    <property type="entry name" value="Lactamase_B"/>
    <property type="match status" value="1"/>
</dbReference>
<dbReference type="EMBL" id="REFC01000011">
    <property type="protein sequence ID" value="RMA65826.1"/>
    <property type="molecule type" value="Genomic_DNA"/>
</dbReference>
<evidence type="ECO:0000259" key="5">
    <source>
        <dbReference type="SMART" id="SM00849"/>
    </source>
</evidence>
<organism evidence="6 7">
    <name type="scientific">Ulvibacter antarcticus</name>
    <dbReference type="NCBI Taxonomy" id="442714"/>
    <lineage>
        <taxon>Bacteria</taxon>
        <taxon>Pseudomonadati</taxon>
        <taxon>Bacteroidota</taxon>
        <taxon>Flavobacteriia</taxon>
        <taxon>Flavobacteriales</taxon>
        <taxon>Flavobacteriaceae</taxon>
        <taxon>Ulvibacter</taxon>
    </lineage>
</organism>
<protein>
    <submittedName>
        <fullName evidence="6">Metallo-beta-lactamase superfamily protein</fullName>
    </submittedName>
</protein>
<evidence type="ECO:0000256" key="2">
    <source>
        <dbReference type="ARBA" id="ARBA00022723"/>
    </source>
</evidence>
<keyword evidence="7" id="KW-1185">Reference proteome</keyword>
<dbReference type="PANTHER" id="PTHR42978">
    <property type="entry name" value="QUORUM-QUENCHING LACTONASE YTNP-RELATED-RELATED"/>
    <property type="match status" value="1"/>
</dbReference>